<keyword evidence="3 9" id="KW-0813">Transport</keyword>
<dbReference type="GO" id="GO:0005886">
    <property type="term" value="C:plasma membrane"/>
    <property type="evidence" value="ECO:0007669"/>
    <property type="project" value="UniProtKB-SubCell"/>
</dbReference>
<feature type="domain" description="AprE-like beta-barrel" evidence="11">
    <location>
        <begin position="362"/>
        <end position="451"/>
    </location>
</feature>
<dbReference type="Pfam" id="PF25988">
    <property type="entry name" value="HH_CyaD"/>
    <property type="match status" value="1"/>
</dbReference>
<keyword evidence="8 9" id="KW-0472">Membrane</keyword>
<dbReference type="PANTHER" id="PTHR30386">
    <property type="entry name" value="MEMBRANE FUSION SUBUNIT OF EMRAB-TOLC MULTIDRUG EFFLUX PUMP"/>
    <property type="match status" value="1"/>
</dbReference>
<evidence type="ECO:0000256" key="7">
    <source>
        <dbReference type="ARBA" id="ARBA00022989"/>
    </source>
</evidence>
<feature type="transmembrane region" description="Helical" evidence="9">
    <location>
        <begin position="61"/>
        <end position="79"/>
    </location>
</feature>
<comment type="similarity">
    <text evidence="2 9">Belongs to the membrane fusion protein (MFP) (TC 8.A.1) family.</text>
</comment>
<dbReference type="Proteomes" id="UP000245431">
    <property type="component" value="Chromosome PVE_r1"/>
</dbReference>
<evidence type="ECO:0000313" key="12">
    <source>
        <dbReference type="EMBL" id="SBW81124.1"/>
    </source>
</evidence>
<dbReference type="PRINTS" id="PR01490">
    <property type="entry name" value="RTXTOXIND"/>
</dbReference>
<dbReference type="InterPro" id="IPR006144">
    <property type="entry name" value="Secretion_HlyD_CS"/>
</dbReference>
<dbReference type="PROSITE" id="PS00543">
    <property type="entry name" value="HLYD_FAMILY"/>
    <property type="match status" value="1"/>
</dbReference>
<evidence type="ECO:0000259" key="11">
    <source>
        <dbReference type="Pfam" id="PF26002"/>
    </source>
</evidence>
<dbReference type="PANTHER" id="PTHR30386:SF27">
    <property type="entry name" value="MEMBRANE FUSION PROTEIN (MFP) FAMILY PROTEIN"/>
    <property type="match status" value="1"/>
</dbReference>
<evidence type="ECO:0000256" key="8">
    <source>
        <dbReference type="ARBA" id="ARBA00023136"/>
    </source>
</evidence>
<keyword evidence="5 9" id="KW-0997">Cell inner membrane</keyword>
<dbReference type="Gene3D" id="1.10.287.470">
    <property type="entry name" value="Helix hairpin bin"/>
    <property type="match status" value="1"/>
</dbReference>
<dbReference type="InterPro" id="IPR058982">
    <property type="entry name" value="Beta-barrel_AprE"/>
</dbReference>
<keyword evidence="7 9" id="KW-1133">Transmembrane helix</keyword>
<dbReference type="GO" id="GO:0009306">
    <property type="term" value="P:protein secretion"/>
    <property type="evidence" value="ECO:0007669"/>
    <property type="project" value="InterPro"/>
</dbReference>
<dbReference type="NCBIfam" id="TIGR01843">
    <property type="entry name" value="type_I_hlyD"/>
    <property type="match status" value="1"/>
</dbReference>
<comment type="subcellular location">
    <subcellularLocation>
        <location evidence="1 9">Cell inner membrane</location>
        <topology evidence="1 9">Single-pass membrane protein</topology>
    </subcellularLocation>
</comment>
<feature type="domain" description="CyaD-like alpha-helical hairpin" evidence="10">
    <location>
        <begin position="130"/>
        <end position="323"/>
    </location>
</feature>
<evidence type="ECO:0000256" key="6">
    <source>
        <dbReference type="ARBA" id="ARBA00022692"/>
    </source>
</evidence>
<gene>
    <name evidence="12" type="ORF">PVE_R1G3242</name>
</gene>
<dbReference type="InterPro" id="IPR050739">
    <property type="entry name" value="MFP"/>
</dbReference>
<keyword evidence="4 9" id="KW-1003">Cell membrane</keyword>
<evidence type="ECO:0000256" key="2">
    <source>
        <dbReference type="ARBA" id="ARBA00009477"/>
    </source>
</evidence>
<evidence type="ECO:0000256" key="9">
    <source>
        <dbReference type="RuleBase" id="RU365093"/>
    </source>
</evidence>
<evidence type="ECO:0000256" key="5">
    <source>
        <dbReference type="ARBA" id="ARBA00022519"/>
    </source>
</evidence>
<evidence type="ECO:0000256" key="4">
    <source>
        <dbReference type="ARBA" id="ARBA00022475"/>
    </source>
</evidence>
<dbReference type="Gene3D" id="2.40.50.100">
    <property type="match status" value="1"/>
</dbReference>
<proteinExistence type="inferred from homology"/>
<dbReference type="InterPro" id="IPR010129">
    <property type="entry name" value="T1SS_HlyD"/>
</dbReference>
<reference evidence="13" key="1">
    <citation type="submission" date="2016-07" db="EMBL/GenBank/DDBJ databases">
        <authorList>
            <person name="Florea S."/>
            <person name="Webb J.S."/>
            <person name="Jaromczyk J."/>
            <person name="Schardl C.L."/>
        </authorList>
    </citation>
    <scope>NUCLEOTIDE SEQUENCE [LARGE SCALE GENOMIC DNA]</scope>
    <source>
        <strain evidence="13">1YdBTEX2</strain>
    </source>
</reference>
<evidence type="ECO:0000313" key="13">
    <source>
        <dbReference type="Proteomes" id="UP000245431"/>
    </source>
</evidence>
<sequence>MAWGQTFSAWGDLYKRYASVWAAAWRARKSWERKRHSTDEAEFLPAALSLQQKAVSPAPRVAMWLLIAFAVLAVLWSVFGRVDIVATAQGKIIPSEGTQVVQPIGTATVKAIHVREGQFVRAGDLLIELDGTITGAEQQRLVNELQTWTLQVARAEAMLAAINAKRKPVLTQTNVDPRASADMQRLVEAEFSAMQAKQFGIDAELARRQAEHRSTLALVSKLEKTSPIVRQRAEAMKDLAGEQYVARNTYLERERESIEQESDLAVQRSRLKEIEASIAEVRQQRETLWADARHASLERLNEGSQHISLLEQDLVKARQSEHLTRLTAPVSGTVQQLAVRTLGGVVTEAQPLMLVVPEEKVLEIEAFLENKDVGFVLPGQEAEVKIETFPYTKYGIVPGTVTSVSSDAINDEKRGLIYSMRVAMARSSITVKGADIRLTPGMAVTAEIKTGRRRVIEYFLDPLMQYGSESIRER</sequence>
<accession>A0A1D3JYI5</accession>
<dbReference type="AlphaFoldDB" id="A0A1D3JYI5"/>
<organism evidence="12 13">
    <name type="scientific">Pseudomonas veronii 1YdBTEX2</name>
    <dbReference type="NCBI Taxonomy" id="1295141"/>
    <lineage>
        <taxon>Bacteria</taxon>
        <taxon>Pseudomonadati</taxon>
        <taxon>Pseudomonadota</taxon>
        <taxon>Gammaproteobacteria</taxon>
        <taxon>Pseudomonadales</taxon>
        <taxon>Pseudomonadaceae</taxon>
        <taxon>Pseudomonas</taxon>
    </lineage>
</organism>
<evidence type="ECO:0000256" key="1">
    <source>
        <dbReference type="ARBA" id="ARBA00004377"/>
    </source>
</evidence>
<dbReference type="RefSeq" id="WP_026139863.1">
    <property type="nucleotide sequence ID" value="NZ_AOUH01000011.1"/>
</dbReference>
<keyword evidence="6 9" id="KW-0812">Transmembrane</keyword>
<dbReference type="InterPro" id="IPR059040">
    <property type="entry name" value="HH_CyaD-like"/>
</dbReference>
<evidence type="ECO:0000259" key="10">
    <source>
        <dbReference type="Pfam" id="PF25988"/>
    </source>
</evidence>
<evidence type="ECO:0000256" key="3">
    <source>
        <dbReference type="ARBA" id="ARBA00022448"/>
    </source>
</evidence>
<dbReference type="Gene3D" id="2.40.30.170">
    <property type="match status" value="1"/>
</dbReference>
<protein>
    <recommendedName>
        <fullName evidence="9">Membrane fusion protein (MFP) family protein</fullName>
    </recommendedName>
</protein>
<name>A0A1D3JYI5_PSEVE</name>
<dbReference type="Pfam" id="PF26002">
    <property type="entry name" value="Beta-barrel_AprE"/>
    <property type="match status" value="1"/>
</dbReference>
<dbReference type="EMBL" id="LT599583">
    <property type="protein sequence ID" value="SBW81124.1"/>
    <property type="molecule type" value="Genomic_DNA"/>
</dbReference>